<name>A0A255E7A9_9ACTN</name>
<protein>
    <recommendedName>
        <fullName evidence="1">Gfo/Idh/MocA-like oxidoreductase N-terminal domain-containing protein</fullName>
    </recommendedName>
</protein>
<evidence type="ECO:0000313" key="2">
    <source>
        <dbReference type="EMBL" id="OYN85282.1"/>
    </source>
</evidence>
<dbReference type="GO" id="GO:0000166">
    <property type="term" value="F:nucleotide binding"/>
    <property type="evidence" value="ECO:0007669"/>
    <property type="project" value="InterPro"/>
</dbReference>
<dbReference type="InterPro" id="IPR000683">
    <property type="entry name" value="Gfo/Idh/MocA-like_OxRdtase_N"/>
</dbReference>
<feature type="domain" description="Gfo/Idh/MocA-like oxidoreductase N-terminal" evidence="1">
    <location>
        <begin position="17"/>
        <end position="116"/>
    </location>
</feature>
<dbReference type="RefSeq" id="WP_094451387.1">
    <property type="nucleotide sequence ID" value="NZ_NMVI01000025.1"/>
</dbReference>
<organism evidence="2 3">
    <name type="scientific">Parenemella sanctibonifatiensis</name>
    <dbReference type="NCBI Taxonomy" id="2016505"/>
    <lineage>
        <taxon>Bacteria</taxon>
        <taxon>Bacillati</taxon>
        <taxon>Actinomycetota</taxon>
        <taxon>Actinomycetes</taxon>
        <taxon>Propionibacteriales</taxon>
        <taxon>Propionibacteriaceae</taxon>
        <taxon>Parenemella</taxon>
    </lineage>
</organism>
<gene>
    <name evidence="2" type="ORF">CGZ92_10790</name>
</gene>
<dbReference type="AlphaFoldDB" id="A0A255E7A9"/>
<dbReference type="SUPFAM" id="SSF51735">
    <property type="entry name" value="NAD(P)-binding Rossmann-fold domains"/>
    <property type="match status" value="1"/>
</dbReference>
<dbReference type="EMBL" id="NMVI01000025">
    <property type="protein sequence ID" value="OYN85282.1"/>
    <property type="molecule type" value="Genomic_DNA"/>
</dbReference>
<proteinExistence type="predicted"/>
<reference evidence="2 3" key="1">
    <citation type="submission" date="2017-07" db="EMBL/GenBank/DDBJ databases">
        <title>Draft whole genome sequences of clinical Proprionibacteriaceae strains.</title>
        <authorList>
            <person name="Bernier A.-M."/>
            <person name="Bernard K."/>
            <person name="Domingo M.-C."/>
        </authorList>
    </citation>
    <scope>NUCLEOTIDE SEQUENCE [LARGE SCALE GENOMIC DNA]</scope>
    <source>
        <strain evidence="2 3">NML 160184</strain>
    </source>
</reference>
<accession>A0A255E7A9</accession>
<evidence type="ECO:0000259" key="1">
    <source>
        <dbReference type="Pfam" id="PF01408"/>
    </source>
</evidence>
<dbReference type="Proteomes" id="UP000216533">
    <property type="component" value="Unassembled WGS sequence"/>
</dbReference>
<dbReference type="Pfam" id="PF01408">
    <property type="entry name" value="GFO_IDH_MocA"/>
    <property type="match status" value="1"/>
</dbReference>
<dbReference type="InterPro" id="IPR036291">
    <property type="entry name" value="NAD(P)-bd_dom_sf"/>
</dbReference>
<comment type="caution">
    <text evidence="2">The sequence shown here is derived from an EMBL/GenBank/DDBJ whole genome shotgun (WGS) entry which is preliminary data.</text>
</comment>
<sequence>MRIAYIDHHLRQYHSKVFTQAFRDLIPDLELVAYESDPAEGEDWCQEFGVQRAESVAEALEAADGVVVMAPDNIEAHPALLEQVLPAGLPTVVDKLLAPSIAEGNRLIDLAQQHNTPMVAASGLSHAEEFDAVDLDPTAVEAAWVRGYGKWDHYGIHSVAVLLRMVGTQVRRVRNIGREGAALVAVDLGERWGSIDCRVGAERQWSGGFKAVGAEEYTKVDVVNPGGFYTNIVSWFTDFLRDEAPAHDRADLMAPVAIIEGAQLSAAQDGAWVDLDLA</sequence>
<evidence type="ECO:0000313" key="3">
    <source>
        <dbReference type="Proteomes" id="UP000216533"/>
    </source>
</evidence>
<dbReference type="Gene3D" id="3.40.50.720">
    <property type="entry name" value="NAD(P)-binding Rossmann-like Domain"/>
    <property type="match status" value="1"/>
</dbReference>